<evidence type="ECO:0000256" key="5">
    <source>
        <dbReference type="SAM" id="Coils"/>
    </source>
</evidence>
<dbReference type="PANTHER" id="PTHR23337">
    <property type="entry name" value="ZINC FINGER CW-TYPE COILED-COIL DOMAIN PROTEIN 1"/>
    <property type="match status" value="1"/>
</dbReference>
<dbReference type="GO" id="GO:0046872">
    <property type="term" value="F:metal ion binding"/>
    <property type="evidence" value="ECO:0007669"/>
    <property type="project" value="UniProtKB-KW"/>
</dbReference>
<name>A0AAF3F538_9BILA</name>
<sequence length="862" mass="97365">MGDQKSYKTSLLNKASIAYDYLHTNSTTHEFVFGAIAELVDNSFDAGSSSLSIDYDPQIQALSFLDDGCGMTRDEVISVVSFGHSVKKADPNTVGQYGNGLKSGSMRIGKDFILFTKKKELRTCLFLSRTFHEGNNLKEVFVPTPSFVEGDSAYLEDQVADRERHSTEMDIIFEYSPFKDAGTFFAQFDRIKGSNGTLILCYNLRQLDLCIPELDFTSDIYDIRLSKNAEQREEERNSLRAYLSVLYAKPRMKVYLRDKKVATTNLLYTLSQARMYKYMATNLKTCAKKAYEQCVIATKQLEERVNLAKSDLSVYSKEKWGNLNDKETRIRLNMIRSRVDELTEELKRCKDREQEAAKAKNNPKPLTFFFGLNVHHRNRYGLMVYNNGRLIDMYMKLSIQRERHDQHMKCLGVIGIVDVPCTVLAPTHNKQGFENRTEYLSLLRVANEHMEQYWFDVQLISNQGGPAGFWSQYGYKSTAWESPRDTLFNVINGIPSDWICQNNPNSTYQSCSKLEELPKIREGRLTKETPKEKEKKEEKKEEKVTPAPTPAKPAAKVTPLGRDSIATSRGSSTRGSLSTKRPYVSESEEASSDEESEDDKPLRRNLPARNSKQPISTVSPRRAAAKSPPRASLRSPPKRNHVPPTRTRGRASRAKSEDEDESEEDEEEEEDYRPVNKVARTVASVRAQEARSVNSSTSASSPSATDGKQATEIKQMKERGDRAIAFIRSIFGALEKNSNDSTTNKMQDAPENKLLAVNATEIIQRVIVENVDKAIESKEETHRVELQKQALDSEQQLMNGKNPVTRKIRAAALTVVNWGAQEDPEFADITMDNALQKLITFAESVSDINVETAGLENGEETA</sequence>
<feature type="compositionally biased region" description="Low complexity" evidence="6">
    <location>
        <begin position="695"/>
        <end position="705"/>
    </location>
</feature>
<feature type="compositionally biased region" description="Polar residues" evidence="6">
    <location>
        <begin position="608"/>
        <end position="618"/>
    </location>
</feature>
<evidence type="ECO:0000313" key="9">
    <source>
        <dbReference type="WBParaSite" id="MBELARI_LOCUS21610"/>
    </source>
</evidence>
<feature type="compositionally biased region" description="Basic residues" evidence="6">
    <location>
        <begin position="636"/>
        <end position="653"/>
    </location>
</feature>
<keyword evidence="8" id="KW-1185">Reference proteome</keyword>
<evidence type="ECO:0000259" key="7">
    <source>
        <dbReference type="Pfam" id="PF17942"/>
    </source>
</evidence>
<evidence type="ECO:0000256" key="1">
    <source>
        <dbReference type="ARBA" id="ARBA00004123"/>
    </source>
</evidence>
<dbReference type="Pfam" id="PF17942">
    <property type="entry name" value="Morc6_S5"/>
    <property type="match status" value="2"/>
</dbReference>
<feature type="compositionally biased region" description="Acidic residues" evidence="6">
    <location>
        <begin position="586"/>
        <end position="598"/>
    </location>
</feature>
<feature type="compositionally biased region" description="Low complexity" evidence="6">
    <location>
        <begin position="619"/>
        <end position="635"/>
    </location>
</feature>
<feature type="compositionally biased region" description="Low complexity" evidence="6">
    <location>
        <begin position="567"/>
        <end position="579"/>
    </location>
</feature>
<evidence type="ECO:0000256" key="4">
    <source>
        <dbReference type="ARBA" id="ARBA00023242"/>
    </source>
</evidence>
<feature type="compositionally biased region" description="Acidic residues" evidence="6">
    <location>
        <begin position="657"/>
        <end position="671"/>
    </location>
</feature>
<dbReference type="InterPro" id="IPR041006">
    <property type="entry name" value="Morc_S5"/>
</dbReference>
<evidence type="ECO:0000256" key="6">
    <source>
        <dbReference type="SAM" id="MobiDB-lite"/>
    </source>
</evidence>
<dbReference type="GO" id="GO:0005634">
    <property type="term" value="C:nucleus"/>
    <property type="evidence" value="ECO:0007669"/>
    <property type="project" value="UniProtKB-SubCell"/>
</dbReference>
<reference evidence="9" key="1">
    <citation type="submission" date="2024-02" db="UniProtKB">
        <authorList>
            <consortium name="WormBaseParasite"/>
        </authorList>
    </citation>
    <scope>IDENTIFICATION</scope>
</reference>
<evidence type="ECO:0000256" key="2">
    <source>
        <dbReference type="ARBA" id="ARBA00022723"/>
    </source>
</evidence>
<dbReference type="WBParaSite" id="MBELARI_LOCUS21610">
    <property type="protein sequence ID" value="MBELARI_LOCUS21610"/>
    <property type="gene ID" value="MBELARI_LOCUS21610"/>
</dbReference>
<keyword evidence="4" id="KW-0539">Nucleus</keyword>
<organism evidence="8 9">
    <name type="scientific">Mesorhabditis belari</name>
    <dbReference type="NCBI Taxonomy" id="2138241"/>
    <lineage>
        <taxon>Eukaryota</taxon>
        <taxon>Metazoa</taxon>
        <taxon>Ecdysozoa</taxon>
        <taxon>Nematoda</taxon>
        <taxon>Chromadorea</taxon>
        <taxon>Rhabditida</taxon>
        <taxon>Rhabditina</taxon>
        <taxon>Rhabditomorpha</taxon>
        <taxon>Rhabditoidea</taxon>
        <taxon>Rhabditidae</taxon>
        <taxon>Mesorhabditinae</taxon>
        <taxon>Mesorhabditis</taxon>
    </lineage>
</organism>
<feature type="domain" description="Morc S5" evidence="7">
    <location>
        <begin position="341"/>
        <end position="454"/>
    </location>
</feature>
<feature type="coiled-coil region" evidence="5">
    <location>
        <begin position="332"/>
        <end position="362"/>
    </location>
</feature>
<dbReference type="PANTHER" id="PTHR23337:SF3">
    <property type="entry name" value="MORC FAMILY CW-TYPE ZINC FINGER 2"/>
    <property type="match status" value="1"/>
</dbReference>
<dbReference type="Proteomes" id="UP000887575">
    <property type="component" value="Unassembled WGS sequence"/>
</dbReference>
<dbReference type="AlphaFoldDB" id="A0AAF3F538"/>
<feature type="compositionally biased region" description="Basic and acidic residues" evidence="6">
    <location>
        <begin position="521"/>
        <end position="544"/>
    </location>
</feature>
<comment type="subcellular location">
    <subcellularLocation>
        <location evidence="1">Nucleus</location>
    </subcellularLocation>
</comment>
<dbReference type="Gene3D" id="3.30.565.10">
    <property type="entry name" value="Histidine kinase-like ATPase, C-terminal domain"/>
    <property type="match status" value="1"/>
</dbReference>
<accession>A0AAF3F538</accession>
<feature type="region of interest" description="Disordered" evidence="6">
    <location>
        <begin position="521"/>
        <end position="710"/>
    </location>
</feature>
<dbReference type="SUPFAM" id="SSF55874">
    <property type="entry name" value="ATPase domain of HSP90 chaperone/DNA topoisomerase II/histidine kinase"/>
    <property type="match status" value="1"/>
</dbReference>
<protein>
    <recommendedName>
        <fullName evidence="7">Morc S5 domain-containing protein</fullName>
    </recommendedName>
</protein>
<evidence type="ECO:0000256" key="3">
    <source>
        <dbReference type="ARBA" id="ARBA00023054"/>
    </source>
</evidence>
<proteinExistence type="predicted"/>
<keyword evidence="2" id="KW-0479">Metal-binding</keyword>
<feature type="domain" description="Morc S5" evidence="7">
    <location>
        <begin position="238"/>
        <end position="317"/>
    </location>
</feature>
<dbReference type="InterPro" id="IPR036890">
    <property type="entry name" value="HATPase_C_sf"/>
</dbReference>
<keyword evidence="3 5" id="KW-0175">Coiled coil</keyword>
<evidence type="ECO:0000313" key="8">
    <source>
        <dbReference type="Proteomes" id="UP000887575"/>
    </source>
</evidence>
<dbReference type="Pfam" id="PF13589">
    <property type="entry name" value="HATPase_c_3"/>
    <property type="match status" value="1"/>
</dbReference>